<dbReference type="AlphaFoldDB" id="A0AAD6N558"/>
<organism evidence="2 3">
    <name type="scientific">Penicillium canescens</name>
    <dbReference type="NCBI Taxonomy" id="5083"/>
    <lineage>
        <taxon>Eukaryota</taxon>
        <taxon>Fungi</taxon>
        <taxon>Dikarya</taxon>
        <taxon>Ascomycota</taxon>
        <taxon>Pezizomycotina</taxon>
        <taxon>Eurotiomycetes</taxon>
        <taxon>Eurotiomycetidae</taxon>
        <taxon>Eurotiales</taxon>
        <taxon>Aspergillaceae</taxon>
        <taxon>Penicillium</taxon>
    </lineage>
</organism>
<evidence type="ECO:0000256" key="1">
    <source>
        <dbReference type="SAM" id="SignalP"/>
    </source>
</evidence>
<feature type="chain" id="PRO_5041926577" description="Extracellular membrane protein CFEM domain-containing protein" evidence="1">
    <location>
        <begin position="23"/>
        <end position="87"/>
    </location>
</feature>
<comment type="caution">
    <text evidence="2">The sequence shown here is derived from an EMBL/GenBank/DDBJ whole genome shotgun (WGS) entry which is preliminary data.</text>
</comment>
<dbReference type="EMBL" id="JAQJZL010000012">
    <property type="protein sequence ID" value="KAJ6034105.1"/>
    <property type="molecule type" value="Genomic_DNA"/>
</dbReference>
<reference evidence="2" key="2">
    <citation type="submission" date="2023-01" db="EMBL/GenBank/DDBJ databases">
        <authorList>
            <person name="Petersen C."/>
        </authorList>
    </citation>
    <scope>NUCLEOTIDE SEQUENCE</scope>
    <source>
        <strain evidence="2">IBT 15450</strain>
    </source>
</reference>
<name>A0AAD6N558_PENCN</name>
<evidence type="ECO:0000313" key="2">
    <source>
        <dbReference type="EMBL" id="KAJ6034105.1"/>
    </source>
</evidence>
<evidence type="ECO:0000313" key="3">
    <source>
        <dbReference type="Proteomes" id="UP001219568"/>
    </source>
</evidence>
<accession>A0AAD6N558</accession>
<reference evidence="2" key="1">
    <citation type="journal article" date="2023" name="IMA Fungus">
        <title>Comparative genomic study of the Penicillium genus elucidates a diverse pangenome and 15 lateral gene transfer events.</title>
        <authorList>
            <person name="Petersen C."/>
            <person name="Sorensen T."/>
            <person name="Nielsen M.R."/>
            <person name="Sondergaard T.E."/>
            <person name="Sorensen J.L."/>
            <person name="Fitzpatrick D.A."/>
            <person name="Frisvad J.C."/>
            <person name="Nielsen K.L."/>
        </authorList>
    </citation>
    <scope>NUCLEOTIDE SEQUENCE</scope>
    <source>
        <strain evidence="2">IBT 15450</strain>
    </source>
</reference>
<keyword evidence="3" id="KW-1185">Reference proteome</keyword>
<proteinExistence type="predicted"/>
<feature type="signal peptide" evidence="1">
    <location>
        <begin position="1"/>
        <end position="22"/>
    </location>
</feature>
<dbReference type="Proteomes" id="UP001219568">
    <property type="component" value="Unassembled WGS sequence"/>
</dbReference>
<gene>
    <name evidence="2" type="ORF">N7460_009922</name>
</gene>
<keyword evidence="1" id="KW-0732">Signal</keyword>
<protein>
    <recommendedName>
        <fullName evidence="4">Extracellular membrane protein CFEM domain-containing protein</fullName>
    </recommendedName>
</protein>
<evidence type="ECO:0008006" key="4">
    <source>
        <dbReference type="Google" id="ProtNLM"/>
    </source>
</evidence>
<sequence>MVRIISVITSFLALAIATEACAGWYQCKNSDGSHCCVVDSALGPGACPSKCNGGHDCIGQLTGDSRTEYVTVMKQVLEVILTCIVQV</sequence>